<keyword evidence="1" id="KW-0378">Hydrolase</keyword>
<dbReference type="SUPFAM" id="SSF53474">
    <property type="entry name" value="alpha/beta-Hydrolases"/>
    <property type="match status" value="1"/>
</dbReference>
<name>A0ABZ2XFT0_9RHOO</name>
<dbReference type="RefSeq" id="WP_341743707.1">
    <property type="nucleotide sequence ID" value="NZ_CP151406.1"/>
</dbReference>
<dbReference type="EMBL" id="CP151406">
    <property type="protein sequence ID" value="WZJ21491.1"/>
    <property type="molecule type" value="Genomic_DNA"/>
</dbReference>
<evidence type="ECO:0000313" key="2">
    <source>
        <dbReference type="Proteomes" id="UP001479520"/>
    </source>
</evidence>
<dbReference type="Gene3D" id="3.40.50.1820">
    <property type="entry name" value="alpha/beta hydrolase"/>
    <property type="match status" value="1"/>
</dbReference>
<proteinExistence type="predicted"/>
<protein>
    <submittedName>
        <fullName evidence="1">Alpha/beta hydrolase</fullName>
        <ecNumber evidence="1">3.-.-.-</ecNumber>
    </submittedName>
</protein>
<dbReference type="GO" id="GO:0016787">
    <property type="term" value="F:hydrolase activity"/>
    <property type="evidence" value="ECO:0007669"/>
    <property type="project" value="UniProtKB-KW"/>
</dbReference>
<organism evidence="1 2">
    <name type="scientific">Azonexus hydrophilus</name>
    <dbReference type="NCBI Taxonomy" id="418702"/>
    <lineage>
        <taxon>Bacteria</taxon>
        <taxon>Pseudomonadati</taxon>
        <taxon>Pseudomonadota</taxon>
        <taxon>Betaproteobacteria</taxon>
        <taxon>Rhodocyclales</taxon>
        <taxon>Azonexaceae</taxon>
        <taxon>Azonexus</taxon>
    </lineage>
</organism>
<gene>
    <name evidence="1" type="ORF">AADV58_16290</name>
</gene>
<evidence type="ECO:0000313" key="1">
    <source>
        <dbReference type="EMBL" id="WZJ21491.1"/>
    </source>
</evidence>
<dbReference type="EC" id="3.-.-.-" evidence="1"/>
<dbReference type="InterPro" id="IPR029058">
    <property type="entry name" value="AB_hydrolase_fold"/>
</dbReference>
<dbReference type="Proteomes" id="UP001479520">
    <property type="component" value="Chromosome"/>
</dbReference>
<dbReference type="Pfam" id="PF06821">
    <property type="entry name" value="Ser_hydrolase"/>
    <property type="match status" value="1"/>
</dbReference>
<sequence>MKQPVLILPGYLGSGPAHWQSWLERQLPEARRVEGIAWQAPQLGRWAGRVGDAIDRADGPVWLVAHSFGCLAGVIAASIRPERVAGALLVAPADPERFAEAGFRQRDESSIARWLYDTWLACPSLVVASTNDPWMNFASAAYWADRWGSRLHCLGAVGHINVDSGFGPWPDGLAMLRAMQAAQGSFLVGEVLDAASFS</sequence>
<dbReference type="InterPro" id="IPR010662">
    <property type="entry name" value="RBBP9/YdeN"/>
</dbReference>
<keyword evidence="2" id="KW-1185">Reference proteome</keyword>
<reference evidence="1 2" key="1">
    <citation type="submission" date="2024-04" db="EMBL/GenBank/DDBJ databases">
        <title>Dissimilatory iodate-reducing microorganisms contribute to the enrichment of iodine in groundwater.</title>
        <authorList>
            <person name="Jiang Z."/>
        </authorList>
    </citation>
    <scope>NUCLEOTIDE SEQUENCE [LARGE SCALE GENOMIC DNA]</scope>
    <source>
        <strain evidence="1 2">NCP973</strain>
    </source>
</reference>
<accession>A0ABZ2XFT0</accession>